<accession>A0ABY7SKQ3</accession>
<organism evidence="2 3">
    <name type="scientific">Paracoccus fistulariae</name>
    <dbReference type="NCBI Taxonomy" id="658446"/>
    <lineage>
        <taxon>Bacteria</taxon>
        <taxon>Pseudomonadati</taxon>
        <taxon>Pseudomonadota</taxon>
        <taxon>Alphaproteobacteria</taxon>
        <taxon>Rhodobacterales</taxon>
        <taxon>Paracoccaceae</taxon>
        <taxon>Paracoccus</taxon>
    </lineage>
</organism>
<dbReference type="EMBL" id="CP067136">
    <property type="protein sequence ID" value="WCR06546.1"/>
    <property type="molecule type" value="Genomic_DNA"/>
</dbReference>
<evidence type="ECO:0000256" key="1">
    <source>
        <dbReference type="SAM" id="MobiDB-lite"/>
    </source>
</evidence>
<proteinExistence type="predicted"/>
<protein>
    <submittedName>
        <fullName evidence="2">Uncharacterized protein</fullName>
    </submittedName>
</protein>
<sequence>MKKHDLEQVHAGNARLREFTRQERESGVHPYIAALRSRPKDRPADGRKLSEYTRIERGYET</sequence>
<feature type="compositionally biased region" description="Basic and acidic residues" evidence="1">
    <location>
        <begin position="15"/>
        <end position="27"/>
    </location>
</feature>
<reference evidence="2 3" key="1">
    <citation type="submission" date="2021-01" db="EMBL/GenBank/DDBJ databases">
        <title>Biogeographic distribution of Paracoccus.</title>
        <authorList>
            <person name="Hollensteiner J."/>
            <person name="Leineberger J."/>
            <person name="Brinkhoff T."/>
            <person name="Daniel R."/>
        </authorList>
    </citation>
    <scope>NUCLEOTIDE SEQUENCE [LARGE SCALE GENOMIC DNA]</scope>
    <source>
        <strain evidence="2 3">KCTC 22803</strain>
    </source>
</reference>
<feature type="compositionally biased region" description="Basic and acidic residues" evidence="1">
    <location>
        <begin position="38"/>
        <end position="61"/>
    </location>
</feature>
<feature type="region of interest" description="Disordered" evidence="1">
    <location>
        <begin position="1"/>
        <end position="61"/>
    </location>
</feature>
<keyword evidence="3" id="KW-1185">Reference proteome</keyword>
<dbReference type="Proteomes" id="UP001219349">
    <property type="component" value="Chromosome"/>
</dbReference>
<evidence type="ECO:0000313" key="2">
    <source>
        <dbReference type="EMBL" id="WCR06546.1"/>
    </source>
</evidence>
<dbReference type="RefSeq" id="WP_271884290.1">
    <property type="nucleotide sequence ID" value="NZ_CP067136.1"/>
</dbReference>
<gene>
    <name evidence="2" type="ORF">JHX87_13785</name>
</gene>
<evidence type="ECO:0000313" key="3">
    <source>
        <dbReference type="Proteomes" id="UP001219349"/>
    </source>
</evidence>
<name>A0ABY7SKQ3_9RHOB</name>